<keyword evidence="1" id="KW-0472">Membrane</keyword>
<keyword evidence="1" id="KW-0812">Transmembrane</keyword>
<sequence>MYEDKTFDKIILPIIWVVLGVYMSVMLILFINYRNRPQLEYRGIKLTLLYGVSSTLYVILIIAGRIFKFSCIQKLWITDICIVLSIFSVMSRGIRILYLWKLNCYKLSNTKKEIAALNNSSYELEANIYFKTIYKIINKEIAKRMIIIPVILDLIITSIVHYLVKDKCEHNPVVFAPILIFLAMFTIIFPILMYNLHKVQGYHRISIEDEYIINTIFWIILFTLYGVVEYVPKFKNNEKLQFYTNDGVAFFVFQELFSFIIIMSVPFIEIISDKRKYRDIQEEEMSIEYFYKLINDPIIIEELKEVAISEFSIENVLFWEAYRELMKLSKNTKQHNTFNKLFNGLSNVHKFNKSKSNNNNNNNSLYNMTINENSINNNQDKTLLYENKYESMKYYENLSNLNNKSINETKDIEMIQNSYSDNDYYMNYSNSGSTNNLLCDMTYSDNMNNNFAYTKCNSSLSTNYTYIDEIYKEKIENPDNNYYYNFHQQNQNQRRRSIKQYNIKIDNNKVKNEKVSDYISSSSDITADTPVPDKLINYYINFYYIFINVNSHASVNINCSVRCTIEENIENPKIGIFDEAKDEVILLMFRNLNPKLIIQLKEKQMI</sequence>
<dbReference type="Gene3D" id="1.10.167.10">
    <property type="entry name" value="Regulator of G-protein Signalling 4, domain 2"/>
    <property type="match status" value="2"/>
</dbReference>
<evidence type="ECO:0000256" key="1">
    <source>
        <dbReference type="SAM" id="Phobius"/>
    </source>
</evidence>
<gene>
    <name evidence="2" type="ORF">BCR32DRAFT_269313</name>
</gene>
<dbReference type="AlphaFoldDB" id="A0A1Y1X1P6"/>
<dbReference type="InterPro" id="IPR044926">
    <property type="entry name" value="RGS_subdomain_2"/>
</dbReference>
<feature type="transmembrane region" description="Helical" evidence="1">
    <location>
        <begin position="75"/>
        <end position="98"/>
    </location>
</feature>
<evidence type="ECO:0008006" key="4">
    <source>
        <dbReference type="Google" id="ProtNLM"/>
    </source>
</evidence>
<name>A0A1Y1X1P6_9FUNG</name>
<reference evidence="2 3" key="1">
    <citation type="submission" date="2016-08" db="EMBL/GenBank/DDBJ databases">
        <title>A Parts List for Fungal Cellulosomes Revealed by Comparative Genomics.</title>
        <authorList>
            <consortium name="DOE Joint Genome Institute"/>
            <person name="Haitjema C.H."/>
            <person name="Gilmore S.P."/>
            <person name="Henske J.K."/>
            <person name="Solomon K.V."/>
            <person name="De Groot R."/>
            <person name="Kuo A."/>
            <person name="Mondo S.J."/>
            <person name="Salamov A.A."/>
            <person name="Labutti K."/>
            <person name="Zhao Z."/>
            <person name="Chiniquy J."/>
            <person name="Barry K."/>
            <person name="Brewer H.M."/>
            <person name="Purvine S.O."/>
            <person name="Wright A.T."/>
            <person name="Boxma B."/>
            <person name="Van Alen T."/>
            <person name="Hackstein J.H."/>
            <person name="Baker S.E."/>
            <person name="Grigoriev I.V."/>
            <person name="O'Malley M.A."/>
        </authorList>
    </citation>
    <scope>NUCLEOTIDE SEQUENCE [LARGE SCALE GENOMIC DNA]</scope>
    <source>
        <strain evidence="2 3">S4</strain>
    </source>
</reference>
<dbReference type="OrthoDB" id="2125296at2759"/>
<dbReference type="Proteomes" id="UP000193944">
    <property type="component" value="Unassembled WGS sequence"/>
</dbReference>
<comment type="caution">
    <text evidence="2">The sequence shown here is derived from an EMBL/GenBank/DDBJ whole genome shotgun (WGS) entry which is preliminary data.</text>
</comment>
<accession>A0A1Y1X1P6</accession>
<proteinExistence type="predicted"/>
<organism evidence="2 3">
    <name type="scientific">Anaeromyces robustus</name>
    <dbReference type="NCBI Taxonomy" id="1754192"/>
    <lineage>
        <taxon>Eukaryota</taxon>
        <taxon>Fungi</taxon>
        <taxon>Fungi incertae sedis</taxon>
        <taxon>Chytridiomycota</taxon>
        <taxon>Chytridiomycota incertae sedis</taxon>
        <taxon>Neocallimastigomycetes</taxon>
        <taxon>Neocallimastigales</taxon>
        <taxon>Neocallimastigaceae</taxon>
        <taxon>Anaeromyces</taxon>
    </lineage>
</organism>
<feature type="transmembrane region" description="Helical" evidence="1">
    <location>
        <begin position="43"/>
        <end position="63"/>
    </location>
</feature>
<feature type="transmembrane region" description="Helical" evidence="1">
    <location>
        <begin position="211"/>
        <end position="228"/>
    </location>
</feature>
<feature type="transmembrane region" description="Helical" evidence="1">
    <location>
        <begin position="145"/>
        <end position="164"/>
    </location>
</feature>
<feature type="transmembrane region" description="Helical" evidence="1">
    <location>
        <begin position="248"/>
        <end position="268"/>
    </location>
</feature>
<feature type="transmembrane region" description="Helical" evidence="1">
    <location>
        <begin position="12"/>
        <end position="31"/>
    </location>
</feature>
<evidence type="ECO:0000313" key="3">
    <source>
        <dbReference type="Proteomes" id="UP000193944"/>
    </source>
</evidence>
<evidence type="ECO:0000313" key="2">
    <source>
        <dbReference type="EMBL" id="ORX79731.1"/>
    </source>
</evidence>
<reference evidence="2 3" key="2">
    <citation type="submission" date="2016-08" db="EMBL/GenBank/DDBJ databases">
        <title>Pervasive Adenine N6-methylation of Active Genes in Fungi.</title>
        <authorList>
            <consortium name="DOE Joint Genome Institute"/>
            <person name="Mondo S.J."/>
            <person name="Dannebaum R.O."/>
            <person name="Kuo R.C."/>
            <person name="Labutti K."/>
            <person name="Haridas S."/>
            <person name="Kuo A."/>
            <person name="Salamov A."/>
            <person name="Ahrendt S.R."/>
            <person name="Lipzen A."/>
            <person name="Sullivan W."/>
            <person name="Andreopoulos W.B."/>
            <person name="Clum A."/>
            <person name="Lindquist E."/>
            <person name="Daum C."/>
            <person name="Ramamoorthy G.K."/>
            <person name="Gryganskyi A."/>
            <person name="Culley D."/>
            <person name="Magnuson J.K."/>
            <person name="James T.Y."/>
            <person name="O'Malley M.A."/>
            <person name="Stajich J.E."/>
            <person name="Spatafora J.W."/>
            <person name="Visel A."/>
            <person name="Grigoriev I.V."/>
        </authorList>
    </citation>
    <scope>NUCLEOTIDE SEQUENCE [LARGE SCALE GENOMIC DNA]</scope>
    <source>
        <strain evidence="2 3">S4</strain>
    </source>
</reference>
<keyword evidence="3" id="KW-1185">Reference proteome</keyword>
<feature type="transmembrane region" description="Helical" evidence="1">
    <location>
        <begin position="176"/>
        <end position="196"/>
    </location>
</feature>
<dbReference type="SUPFAM" id="SSF48097">
    <property type="entry name" value="Regulator of G-protein signaling, RGS"/>
    <property type="match status" value="1"/>
</dbReference>
<keyword evidence="1" id="KW-1133">Transmembrane helix</keyword>
<dbReference type="InterPro" id="IPR036305">
    <property type="entry name" value="RGS_sf"/>
</dbReference>
<protein>
    <recommendedName>
        <fullName evidence="4">RGS domain-containing protein</fullName>
    </recommendedName>
</protein>
<dbReference type="EMBL" id="MCFG01000166">
    <property type="protein sequence ID" value="ORX79731.1"/>
    <property type="molecule type" value="Genomic_DNA"/>
</dbReference>